<dbReference type="PROSITE" id="PS50198">
    <property type="entry name" value="PPIC_PPIASE_2"/>
    <property type="match status" value="1"/>
</dbReference>
<keyword evidence="4" id="KW-0812">Transmembrane</keyword>
<evidence type="ECO:0000256" key="10">
    <source>
        <dbReference type="ARBA" id="ARBA00042775"/>
    </source>
</evidence>
<evidence type="ECO:0000256" key="2">
    <source>
        <dbReference type="ARBA" id="ARBA00022475"/>
    </source>
</evidence>
<dbReference type="KEGG" id="doe:DENOEST_1406"/>
<evidence type="ECO:0000313" key="12">
    <source>
        <dbReference type="EMBL" id="CAB1368571.1"/>
    </source>
</evidence>
<evidence type="ECO:0000256" key="7">
    <source>
        <dbReference type="ARBA" id="ARBA00023186"/>
    </source>
</evidence>
<comment type="subcellular location">
    <subcellularLocation>
        <location evidence="1">Cell inner membrane</location>
        <topology evidence="1">Single-pass type II membrane protein</topology>
        <orientation evidence="1">Periplasmic side</orientation>
    </subcellularLocation>
</comment>
<keyword evidence="2" id="KW-1003">Cell membrane</keyword>
<dbReference type="EMBL" id="LR778301">
    <property type="protein sequence ID" value="CAB1368571.1"/>
    <property type="molecule type" value="Genomic_DNA"/>
</dbReference>
<dbReference type="OrthoDB" id="9812372at2"/>
<dbReference type="PANTHER" id="PTHR47529:SF1">
    <property type="entry name" value="PERIPLASMIC CHAPERONE PPID"/>
    <property type="match status" value="1"/>
</dbReference>
<keyword evidence="12" id="KW-0413">Isomerase</keyword>
<evidence type="ECO:0000256" key="1">
    <source>
        <dbReference type="ARBA" id="ARBA00004382"/>
    </source>
</evidence>
<dbReference type="Proteomes" id="UP000515733">
    <property type="component" value="Chromosome"/>
</dbReference>
<dbReference type="Gene3D" id="1.10.4030.10">
    <property type="entry name" value="Porin chaperone SurA, peptide-binding domain"/>
    <property type="match status" value="1"/>
</dbReference>
<sequence length="631" mass="69442">MFDFVRSNRRIVQLVLAGITLPFAFWGVESYVSNVGASNDVATVGGSKISHQEFLQSLQTQQDRLRSAAGRPVPQEMLDTPEIRQEVLNNLIDQRLLLLHASKVGIGVGDAQLAQFIASVPSLQEGGKFSKEKYEALVAAQNMSKEVFEARLRQDMSIQQALGAVSAAMPGRSGADRWLTAQLEEREIAELSFTPEQFQGQVKLGADASKTYYESHRSVFEVPEQVRVEFVALTRQALMDQVSVSDEEAMAWYKGHADQYRQPEERRASHILILADKNADGAAVKTASSKAEDLLAKIRKAPGDFAVLARQNSQDPGSAAKGGDLDWFRRGMMVKPFDDAAFALKEGEVSGVVRSDFGFHIIKLTGLKPEKIRAFEEVRGEILAQLSQQTAARKFTEATESFSNIVYEQADSLQPAVDKFKLKSMQSGWFTKDGKGAGPLGHPKLLAAVFSDDAIKNKRNTEAVEVAPDTLVSARVLEHKPAALRPLEEVKGEIEQHLVREEAVKLARQAGEAAQARAGKGDAEFKWGASRSVPRLGAANIGREELQAIFKADGTRMPAYAGAARGDGSYVLYRISQIRPFKGGDEDSRVQALRQQYSRVVAGEEFSAWLGSLRQHYGVEIHQKALETKER</sequence>
<organism evidence="12 13">
    <name type="scientific">Denitratisoma oestradiolicum</name>
    <dbReference type="NCBI Taxonomy" id="311182"/>
    <lineage>
        <taxon>Bacteria</taxon>
        <taxon>Pseudomonadati</taxon>
        <taxon>Pseudomonadota</taxon>
        <taxon>Betaproteobacteria</taxon>
        <taxon>Nitrosomonadales</taxon>
        <taxon>Sterolibacteriaceae</taxon>
        <taxon>Denitratisoma</taxon>
    </lineage>
</organism>
<feature type="domain" description="PpiC" evidence="11">
    <location>
        <begin position="263"/>
        <end position="366"/>
    </location>
</feature>
<dbReference type="InterPro" id="IPR027304">
    <property type="entry name" value="Trigger_fact/SurA_dom_sf"/>
</dbReference>
<protein>
    <recommendedName>
        <fullName evidence="9">Periplasmic chaperone PpiD</fullName>
    </recommendedName>
    <alternativeName>
        <fullName evidence="10">Periplasmic folding chaperone</fullName>
    </alternativeName>
</protein>
<dbReference type="RefSeq" id="WP_145769675.1">
    <property type="nucleotide sequence ID" value="NZ_LR778301.1"/>
</dbReference>
<keyword evidence="5" id="KW-1133">Transmembrane helix</keyword>
<evidence type="ECO:0000256" key="4">
    <source>
        <dbReference type="ARBA" id="ARBA00022692"/>
    </source>
</evidence>
<dbReference type="Gene3D" id="3.10.50.40">
    <property type="match status" value="1"/>
</dbReference>
<keyword evidence="13" id="KW-1185">Reference proteome</keyword>
<evidence type="ECO:0000256" key="8">
    <source>
        <dbReference type="ARBA" id="ARBA00038408"/>
    </source>
</evidence>
<gene>
    <name evidence="12" type="ORF">DENOEST_1406</name>
</gene>
<keyword evidence="7" id="KW-0143">Chaperone</keyword>
<dbReference type="GO" id="GO:0005886">
    <property type="term" value="C:plasma membrane"/>
    <property type="evidence" value="ECO:0007669"/>
    <property type="project" value="UniProtKB-SubCell"/>
</dbReference>
<dbReference type="PANTHER" id="PTHR47529">
    <property type="entry name" value="PEPTIDYL-PROLYL CIS-TRANS ISOMERASE D"/>
    <property type="match status" value="1"/>
</dbReference>
<dbReference type="InterPro" id="IPR046357">
    <property type="entry name" value="PPIase_dom_sf"/>
</dbReference>
<keyword evidence="6" id="KW-0472">Membrane</keyword>
<evidence type="ECO:0000256" key="5">
    <source>
        <dbReference type="ARBA" id="ARBA00022989"/>
    </source>
</evidence>
<dbReference type="SUPFAM" id="SSF54534">
    <property type="entry name" value="FKBP-like"/>
    <property type="match status" value="1"/>
</dbReference>
<accession>A0A6S6XRG9</accession>
<dbReference type="InterPro" id="IPR000297">
    <property type="entry name" value="PPIase_PpiC"/>
</dbReference>
<keyword evidence="3" id="KW-0997">Cell inner membrane</keyword>
<evidence type="ECO:0000256" key="3">
    <source>
        <dbReference type="ARBA" id="ARBA00022519"/>
    </source>
</evidence>
<dbReference type="InterPro" id="IPR052029">
    <property type="entry name" value="PpiD_chaperone"/>
</dbReference>
<reference evidence="12 13" key="1">
    <citation type="submission" date="2020-03" db="EMBL/GenBank/DDBJ databases">
        <authorList>
            <consortium name="Genoscope - CEA"/>
            <person name="William W."/>
        </authorList>
    </citation>
    <scope>NUCLEOTIDE SEQUENCE [LARGE SCALE GENOMIC DNA]</scope>
    <source>
        <strain evidence="13">DSM 16959</strain>
    </source>
</reference>
<comment type="similarity">
    <text evidence="8">Belongs to the PpiD chaperone family.</text>
</comment>
<dbReference type="Pfam" id="PF13624">
    <property type="entry name" value="SurA_N_3"/>
    <property type="match status" value="1"/>
</dbReference>
<dbReference type="SUPFAM" id="SSF109998">
    <property type="entry name" value="Triger factor/SurA peptide-binding domain-like"/>
    <property type="match status" value="1"/>
</dbReference>
<dbReference type="GO" id="GO:0003755">
    <property type="term" value="F:peptidyl-prolyl cis-trans isomerase activity"/>
    <property type="evidence" value="ECO:0007669"/>
    <property type="project" value="InterPro"/>
</dbReference>
<dbReference type="AlphaFoldDB" id="A0A6S6XRG9"/>
<name>A0A6S6XRG9_9PROT</name>
<dbReference type="Pfam" id="PF13616">
    <property type="entry name" value="Rotamase_3"/>
    <property type="match status" value="1"/>
</dbReference>
<evidence type="ECO:0000256" key="9">
    <source>
        <dbReference type="ARBA" id="ARBA00040743"/>
    </source>
</evidence>
<evidence type="ECO:0000313" key="13">
    <source>
        <dbReference type="Proteomes" id="UP000515733"/>
    </source>
</evidence>
<proteinExistence type="inferred from homology"/>
<evidence type="ECO:0000259" key="11">
    <source>
        <dbReference type="PROSITE" id="PS50198"/>
    </source>
</evidence>
<evidence type="ECO:0000256" key="6">
    <source>
        <dbReference type="ARBA" id="ARBA00023136"/>
    </source>
</evidence>